<evidence type="ECO:0000256" key="9">
    <source>
        <dbReference type="ARBA" id="ARBA00023180"/>
    </source>
</evidence>
<dbReference type="KEGG" id="vde:111243999"/>
<dbReference type="Pfam" id="PF05679">
    <property type="entry name" value="CHGN"/>
    <property type="match status" value="1"/>
</dbReference>
<dbReference type="OrthoDB" id="431432at2759"/>
<evidence type="ECO:0000313" key="12">
    <source>
        <dbReference type="Proteomes" id="UP000594260"/>
    </source>
</evidence>
<evidence type="ECO:0000313" key="11">
    <source>
        <dbReference type="EnsemblMetazoa" id="XP_022646232"/>
    </source>
</evidence>
<dbReference type="GeneID" id="111243999"/>
<dbReference type="EnsemblMetazoa" id="XM_022790497">
    <property type="protein sequence ID" value="XP_022646232"/>
    <property type="gene ID" value="LOC111243999"/>
</dbReference>
<dbReference type="Gene3D" id="3.90.550.50">
    <property type="match status" value="1"/>
</dbReference>
<proteinExistence type="inferred from homology"/>
<dbReference type="EnsemblMetazoa" id="XM_022790496">
    <property type="protein sequence ID" value="XP_022646231"/>
    <property type="gene ID" value="LOC111243999"/>
</dbReference>
<dbReference type="InParanoid" id="A0A7M7JH15"/>
<keyword evidence="4 10" id="KW-0812">Transmembrane</keyword>
<dbReference type="RefSeq" id="XP_022646232.1">
    <property type="nucleotide sequence ID" value="XM_022790497.1"/>
</dbReference>
<dbReference type="PANTHER" id="PTHR12369:SF11">
    <property type="entry name" value="HEXOSYLTRANSFERASE"/>
    <property type="match status" value="1"/>
</dbReference>
<dbReference type="PANTHER" id="PTHR12369">
    <property type="entry name" value="CHONDROITIN SYNTHASE"/>
    <property type="match status" value="1"/>
</dbReference>
<organism evidence="11 12">
    <name type="scientific">Varroa destructor</name>
    <name type="common">Honeybee mite</name>
    <dbReference type="NCBI Taxonomy" id="109461"/>
    <lineage>
        <taxon>Eukaryota</taxon>
        <taxon>Metazoa</taxon>
        <taxon>Ecdysozoa</taxon>
        <taxon>Arthropoda</taxon>
        <taxon>Chelicerata</taxon>
        <taxon>Arachnida</taxon>
        <taxon>Acari</taxon>
        <taxon>Parasitiformes</taxon>
        <taxon>Mesostigmata</taxon>
        <taxon>Gamasina</taxon>
        <taxon>Dermanyssoidea</taxon>
        <taxon>Varroidae</taxon>
        <taxon>Varroa</taxon>
    </lineage>
</organism>
<keyword evidence="5 10" id="KW-0735">Signal-anchor</keyword>
<evidence type="ECO:0000256" key="1">
    <source>
        <dbReference type="ARBA" id="ARBA00004447"/>
    </source>
</evidence>
<evidence type="ECO:0000256" key="10">
    <source>
        <dbReference type="RuleBase" id="RU364016"/>
    </source>
</evidence>
<keyword evidence="8 10" id="KW-0472">Membrane</keyword>
<evidence type="ECO:0000256" key="5">
    <source>
        <dbReference type="ARBA" id="ARBA00022968"/>
    </source>
</evidence>
<dbReference type="FunCoup" id="A0A7M7JH15">
    <property type="interactions" value="291"/>
</dbReference>
<dbReference type="RefSeq" id="XP_022646231.1">
    <property type="nucleotide sequence ID" value="XM_022790496.1"/>
</dbReference>
<dbReference type="EC" id="2.4.1.-" evidence="10"/>
<dbReference type="InterPro" id="IPR029044">
    <property type="entry name" value="Nucleotide-diphossugar_trans"/>
</dbReference>
<evidence type="ECO:0000256" key="4">
    <source>
        <dbReference type="ARBA" id="ARBA00022692"/>
    </source>
</evidence>
<dbReference type="GO" id="GO:0032580">
    <property type="term" value="C:Golgi cisterna membrane"/>
    <property type="evidence" value="ECO:0007669"/>
    <property type="project" value="UniProtKB-SubCell"/>
</dbReference>
<keyword evidence="6 10" id="KW-1133">Transmembrane helix</keyword>
<keyword evidence="9" id="KW-0325">Glycoprotein</keyword>
<dbReference type="SUPFAM" id="SSF53448">
    <property type="entry name" value="Nucleotide-diphospho-sugar transferases"/>
    <property type="match status" value="2"/>
</dbReference>
<dbReference type="FunFam" id="3.90.550.50:FF:000004">
    <property type="entry name" value="Hexosyltransferase"/>
    <property type="match status" value="1"/>
</dbReference>
<keyword evidence="3 10" id="KW-0808">Transferase</keyword>
<keyword evidence="12" id="KW-1185">Reference proteome</keyword>
<evidence type="ECO:0000256" key="7">
    <source>
        <dbReference type="ARBA" id="ARBA00023034"/>
    </source>
</evidence>
<dbReference type="InterPro" id="IPR008428">
    <property type="entry name" value="Chond_GalNAc"/>
</dbReference>
<evidence type="ECO:0000256" key="2">
    <source>
        <dbReference type="ARBA" id="ARBA00009239"/>
    </source>
</evidence>
<dbReference type="Gene3D" id="3.90.550.10">
    <property type="entry name" value="Spore Coat Polysaccharide Biosynthesis Protein SpsA, Chain A"/>
    <property type="match status" value="1"/>
</dbReference>
<feature type="transmembrane region" description="Helical" evidence="10">
    <location>
        <begin position="29"/>
        <end position="50"/>
    </location>
</feature>
<comment type="subcellular location">
    <subcellularLocation>
        <location evidence="1 10">Golgi apparatus</location>
        <location evidence="1 10">Golgi stack membrane</location>
        <topology evidence="1 10">Single-pass type II membrane protein</topology>
    </subcellularLocation>
</comment>
<dbReference type="InterPro" id="IPR051227">
    <property type="entry name" value="CS_glycosyltransferase"/>
</dbReference>
<evidence type="ECO:0000256" key="8">
    <source>
        <dbReference type="ARBA" id="ARBA00023136"/>
    </source>
</evidence>
<sequence length="825" mass="93863">MSIWQPLLIAPDLSKRGVGKLRRSQAANLFSLMIGCLLGFLVTSQFLLWIRYNSSCDNGLWEVARRTSRRLAQKLVSADIIGESGLLFTGVMTAQRYIDSRAVAIYDTWGQGAPGGLLFFSSDGTTSKHGLPLVALRSVDDSYPPQKKSFMMLKYMYDNLLDKYDWFMRCDDDVYVHTERLELFLRSINSTKAHFLGQAGLGNKAEHGQLNLGPNQNFCMGGPGMIMSRKTLSLIGPHIKYCLEHLYSTHEDVEVGRCVHKFAGIPCTWSYEMQSIFHNNFGGEIEAEALSKNVLQKVITLHPIKRPRQMYLMHRVFLRLKSAELRHQLIELERDARQMLYYQGDHCQLLDGDECPSFDRSVLQHPLKQFKPVSLHDIQTWDFFSKNLYSPASSNPRRRIEEFNEIAINEVISDLMAMINRYSKQRGRVIDYRDVVYGYMRYTPTQGMDFVLDLLLSYRKFRGRRMSIPVRRHAYLRRSFASPLVRLVEENDLKKVHFIVPLAGRSEAFKRFLQTYEANCVLQKHFTALAVVYFQNSDARPADEEDPKLLLEAFRIKYKNHDVRLVEASGQFSRAQALEIGAKLFSLDALLFFVDVDMIFDDGLVRRIAWNTQQGRSVYFPIVFSQYDPAQIAGSEKIVPTISFSKKFPIYDNASNKNSETRSFVASGQTESANNAVGQQTLRASLNNSSTLTSDGIRLESPLELAASAAKRAVTDDRHGYWRHFGFGIVGIYHSDLMLVGGLDTTIEGWGKEDVELFDKIVASNLTVFRAPDPGLIHVFHPIHCALSLSKEQAEMCRGTKLASTASWDDLGARVERQFPDLLSD</sequence>
<accession>A0A7M7JH15</accession>
<protein>
    <recommendedName>
        <fullName evidence="10">Hexosyltransferase</fullName>
        <ecNumber evidence="10">2.4.1.-</ecNumber>
    </recommendedName>
</protein>
<dbReference type="Proteomes" id="UP000594260">
    <property type="component" value="Unplaced"/>
</dbReference>
<comment type="similarity">
    <text evidence="2 10">Belongs to the chondroitin N-acetylgalactosaminyltransferase family.</text>
</comment>
<evidence type="ECO:0000256" key="3">
    <source>
        <dbReference type="ARBA" id="ARBA00022679"/>
    </source>
</evidence>
<evidence type="ECO:0000256" key="6">
    <source>
        <dbReference type="ARBA" id="ARBA00022989"/>
    </source>
</evidence>
<reference evidence="11" key="1">
    <citation type="submission" date="2021-01" db="UniProtKB">
        <authorList>
            <consortium name="EnsemblMetazoa"/>
        </authorList>
    </citation>
    <scope>IDENTIFICATION</scope>
</reference>
<keyword evidence="7 10" id="KW-0333">Golgi apparatus</keyword>
<dbReference type="OMA" id="CADRVNC"/>
<name>A0A7M7JH15_VARDE</name>
<dbReference type="AlphaFoldDB" id="A0A7M7JH15"/>
<dbReference type="GO" id="GO:0047238">
    <property type="term" value="F:glucuronosyl-N-acetylgalactosaminyl-proteoglycan 4-beta-N-acetylgalactosaminyltransferase activity"/>
    <property type="evidence" value="ECO:0007669"/>
    <property type="project" value="TreeGrafter"/>
</dbReference>